<protein>
    <submittedName>
        <fullName evidence="1">Uncharacterized protein</fullName>
    </submittedName>
</protein>
<sequence length="74" mass="8214">MDRVRLAEGIRHGQQAEAFTGDRWTRMAGAGTVGASRILLLAAPVRARRWRVRVTQARAHVRVAEFGLYRSAVG</sequence>
<keyword evidence="2" id="KW-1185">Reference proteome</keyword>
<reference evidence="1" key="1">
    <citation type="journal article" date="2014" name="Int. J. Syst. Evol. Microbiol.">
        <title>Complete genome sequence of Corynebacterium casei LMG S-19264T (=DSM 44701T), isolated from a smear-ripened cheese.</title>
        <authorList>
            <consortium name="US DOE Joint Genome Institute (JGI-PGF)"/>
            <person name="Walter F."/>
            <person name="Albersmeier A."/>
            <person name="Kalinowski J."/>
            <person name="Ruckert C."/>
        </authorList>
    </citation>
    <scope>NUCLEOTIDE SEQUENCE</scope>
    <source>
        <strain evidence="1">CGMCC 4.7272</strain>
    </source>
</reference>
<gene>
    <name evidence="1" type="ORF">GCM10012282_08370</name>
</gene>
<name>A0A917KK70_9ACTN</name>
<comment type="caution">
    <text evidence="1">The sequence shown here is derived from an EMBL/GenBank/DDBJ whole genome shotgun (WGS) entry which is preliminary data.</text>
</comment>
<proteinExistence type="predicted"/>
<dbReference type="Gene3D" id="2.60.120.260">
    <property type="entry name" value="Galactose-binding domain-like"/>
    <property type="match status" value="1"/>
</dbReference>
<dbReference type="EMBL" id="BMMU01000002">
    <property type="protein sequence ID" value="GGJ14516.1"/>
    <property type="molecule type" value="Genomic_DNA"/>
</dbReference>
<reference evidence="1" key="2">
    <citation type="submission" date="2020-09" db="EMBL/GenBank/DDBJ databases">
        <authorList>
            <person name="Sun Q."/>
            <person name="Zhou Y."/>
        </authorList>
    </citation>
    <scope>NUCLEOTIDE SEQUENCE</scope>
    <source>
        <strain evidence="1">CGMCC 4.7272</strain>
    </source>
</reference>
<evidence type="ECO:0000313" key="1">
    <source>
        <dbReference type="EMBL" id="GGJ14516.1"/>
    </source>
</evidence>
<accession>A0A917KK70</accession>
<dbReference type="Proteomes" id="UP000625682">
    <property type="component" value="Unassembled WGS sequence"/>
</dbReference>
<dbReference type="RefSeq" id="WP_373287188.1">
    <property type="nucleotide sequence ID" value="NZ_BAABER010000006.1"/>
</dbReference>
<evidence type="ECO:0000313" key="2">
    <source>
        <dbReference type="Proteomes" id="UP000625682"/>
    </source>
</evidence>
<organism evidence="1 2">
    <name type="scientific">Streptomyces lacrimifluminis</name>
    <dbReference type="NCBI Taxonomy" id="1500077"/>
    <lineage>
        <taxon>Bacteria</taxon>
        <taxon>Bacillati</taxon>
        <taxon>Actinomycetota</taxon>
        <taxon>Actinomycetes</taxon>
        <taxon>Kitasatosporales</taxon>
        <taxon>Streptomycetaceae</taxon>
        <taxon>Streptomyces</taxon>
    </lineage>
</organism>
<dbReference type="AlphaFoldDB" id="A0A917KK70"/>